<proteinExistence type="predicted"/>
<comment type="caution">
    <text evidence="1">The sequence shown here is derived from an EMBL/GenBank/DDBJ whole genome shotgun (WGS) entry which is preliminary data.</text>
</comment>
<gene>
    <name evidence="1" type="ORF">D9O36_09260</name>
</gene>
<reference evidence="1 2" key="1">
    <citation type="journal article" date="2019" name="Mar. Drugs">
        <title>Comparative Genomics and CAZyme Genome Repertoires of Marine Zobellia amurskyensis KMM 3526(T) and Zobellia laminariae KMM 3676(T).</title>
        <authorList>
            <person name="Chernysheva N."/>
            <person name="Bystritskaya E."/>
            <person name="Stenkova A."/>
            <person name="Golovkin I."/>
            <person name="Nedashkovskaya O."/>
            <person name="Isaeva M."/>
        </authorList>
    </citation>
    <scope>NUCLEOTIDE SEQUENCE [LARGE SCALE GENOMIC DNA]</scope>
    <source>
        <strain evidence="1 2">KMM 3526</strain>
    </source>
</reference>
<evidence type="ECO:0000313" key="2">
    <source>
        <dbReference type="Proteomes" id="UP000540519"/>
    </source>
</evidence>
<sequence>MLAAESDAAGILSDEAGVTGIVISGKENSYTFEITVQSPDTGCDQYADWWEVVDLKGNLIYRRILTHSHIDEQPFSRSGTDIPLAKNTQVYIRAHINTLGYISKVQKGSVESGFMTAQLDVEFANELQKTEPLPTGCAF</sequence>
<keyword evidence="2" id="KW-1185">Reference proteome</keyword>
<dbReference type="Proteomes" id="UP000540519">
    <property type="component" value="Unassembled WGS sequence"/>
</dbReference>
<name>A0A7X2ZTC8_9FLAO</name>
<evidence type="ECO:0000313" key="1">
    <source>
        <dbReference type="EMBL" id="MUH36028.1"/>
    </source>
</evidence>
<organism evidence="1 2">
    <name type="scientific">Zobellia amurskyensis</name>
    <dbReference type="NCBI Taxonomy" id="248905"/>
    <lineage>
        <taxon>Bacteria</taxon>
        <taxon>Pseudomonadati</taxon>
        <taxon>Bacteroidota</taxon>
        <taxon>Flavobacteriia</taxon>
        <taxon>Flavobacteriales</taxon>
        <taxon>Flavobacteriaceae</taxon>
        <taxon>Zobellia</taxon>
    </lineage>
</organism>
<accession>A0A7X2ZTC8</accession>
<dbReference type="AlphaFoldDB" id="A0A7X2ZTC8"/>
<protein>
    <submittedName>
        <fullName evidence="1">Uncharacterized protein</fullName>
    </submittedName>
</protein>
<dbReference type="EMBL" id="RCNR01000013">
    <property type="protein sequence ID" value="MUH36028.1"/>
    <property type="molecule type" value="Genomic_DNA"/>
</dbReference>